<dbReference type="GO" id="GO:0016036">
    <property type="term" value="P:cellular response to phosphate starvation"/>
    <property type="evidence" value="ECO:0007669"/>
    <property type="project" value="TreeGrafter"/>
</dbReference>
<dbReference type="GO" id="GO:0000155">
    <property type="term" value="F:phosphorelay sensor kinase activity"/>
    <property type="evidence" value="ECO:0007669"/>
    <property type="project" value="InterPro"/>
</dbReference>
<reference evidence="15 16" key="1">
    <citation type="submission" date="2016-12" db="EMBL/GenBank/DDBJ databases">
        <title>The whole genome sequencing and assembly of Bacillus cohnii DSM 6307T strain.</title>
        <authorList>
            <person name="Lee Y.-J."/>
            <person name="Yi H."/>
            <person name="Bahn Y.-S."/>
            <person name="Kim J.F."/>
            <person name="Lee D.-W."/>
        </authorList>
    </citation>
    <scope>NUCLEOTIDE SEQUENCE [LARGE SCALE GENOMIC DNA]</scope>
    <source>
        <strain evidence="15 16">DSM 6307</strain>
    </source>
</reference>
<evidence type="ECO:0000256" key="5">
    <source>
        <dbReference type="ARBA" id="ARBA00022553"/>
    </source>
</evidence>
<evidence type="ECO:0000313" key="16">
    <source>
        <dbReference type="Proteomes" id="UP000215224"/>
    </source>
</evidence>
<dbReference type="EMBL" id="CP018866">
    <property type="protein sequence ID" value="AST91872.1"/>
    <property type="molecule type" value="Genomic_DNA"/>
</dbReference>
<dbReference type="CDD" id="cd06225">
    <property type="entry name" value="HAMP"/>
    <property type="match status" value="1"/>
</dbReference>
<dbReference type="Gene3D" id="6.10.340.10">
    <property type="match status" value="1"/>
</dbReference>
<keyword evidence="10" id="KW-0902">Two-component regulatory system</keyword>
<keyword evidence="4" id="KW-1003">Cell membrane</keyword>
<dbReference type="Gene3D" id="1.10.287.130">
    <property type="match status" value="1"/>
</dbReference>
<dbReference type="InterPro" id="IPR003661">
    <property type="entry name" value="HisK_dim/P_dom"/>
</dbReference>
<dbReference type="InterPro" id="IPR004358">
    <property type="entry name" value="Sig_transdc_His_kin-like_C"/>
</dbReference>
<dbReference type="PANTHER" id="PTHR45453">
    <property type="entry name" value="PHOSPHATE REGULON SENSOR PROTEIN PHOR"/>
    <property type="match status" value="1"/>
</dbReference>
<dbReference type="GO" id="GO:0005886">
    <property type="term" value="C:plasma membrane"/>
    <property type="evidence" value="ECO:0007669"/>
    <property type="project" value="UniProtKB-SubCell"/>
</dbReference>
<accession>A0A223KQX0</accession>
<dbReference type="PROSITE" id="PS50109">
    <property type="entry name" value="HIS_KIN"/>
    <property type="match status" value="1"/>
</dbReference>
<dbReference type="Pfam" id="PF00672">
    <property type="entry name" value="HAMP"/>
    <property type="match status" value="1"/>
</dbReference>
<dbReference type="SMART" id="SM00388">
    <property type="entry name" value="HisKA"/>
    <property type="match status" value="1"/>
</dbReference>
<evidence type="ECO:0000256" key="12">
    <source>
        <dbReference type="SAM" id="Phobius"/>
    </source>
</evidence>
<dbReference type="CDD" id="cd00082">
    <property type="entry name" value="HisKA"/>
    <property type="match status" value="1"/>
</dbReference>
<evidence type="ECO:0000256" key="6">
    <source>
        <dbReference type="ARBA" id="ARBA00022679"/>
    </source>
</evidence>
<protein>
    <recommendedName>
        <fullName evidence="3">histidine kinase</fullName>
        <ecNumber evidence="3">2.7.13.3</ecNumber>
    </recommendedName>
</protein>
<dbReference type="GO" id="GO:0004721">
    <property type="term" value="F:phosphoprotein phosphatase activity"/>
    <property type="evidence" value="ECO:0007669"/>
    <property type="project" value="TreeGrafter"/>
</dbReference>
<dbReference type="AlphaFoldDB" id="A0A223KQX0"/>
<dbReference type="InterPro" id="IPR005467">
    <property type="entry name" value="His_kinase_dom"/>
</dbReference>
<comment type="catalytic activity">
    <reaction evidence="1">
        <text>ATP + protein L-histidine = ADP + protein N-phospho-L-histidine.</text>
        <dbReference type="EC" id="2.7.13.3"/>
    </reaction>
</comment>
<keyword evidence="8" id="KW-0418">Kinase</keyword>
<gene>
    <name evidence="15" type="ORF">BC6307_11575</name>
</gene>
<keyword evidence="6" id="KW-0808">Transferase</keyword>
<keyword evidence="9" id="KW-0067">ATP-binding</keyword>
<organism evidence="15 16">
    <name type="scientific">Sutcliffiella cohnii</name>
    <dbReference type="NCBI Taxonomy" id="33932"/>
    <lineage>
        <taxon>Bacteria</taxon>
        <taxon>Bacillati</taxon>
        <taxon>Bacillota</taxon>
        <taxon>Bacilli</taxon>
        <taxon>Bacillales</taxon>
        <taxon>Bacillaceae</taxon>
        <taxon>Sutcliffiella</taxon>
    </lineage>
</organism>
<dbReference type="PANTHER" id="PTHR45453:SF1">
    <property type="entry name" value="PHOSPHATE REGULON SENSOR PROTEIN PHOR"/>
    <property type="match status" value="1"/>
</dbReference>
<dbReference type="PROSITE" id="PS50885">
    <property type="entry name" value="HAMP"/>
    <property type="match status" value="1"/>
</dbReference>
<feature type="domain" description="HAMP" evidence="14">
    <location>
        <begin position="176"/>
        <end position="230"/>
    </location>
</feature>
<keyword evidence="12" id="KW-1133">Transmembrane helix</keyword>
<dbReference type="Pfam" id="PF02518">
    <property type="entry name" value="HATPase_c"/>
    <property type="match status" value="1"/>
</dbReference>
<dbReference type="InterPro" id="IPR036890">
    <property type="entry name" value="HATPase_C_sf"/>
</dbReference>
<evidence type="ECO:0000259" key="13">
    <source>
        <dbReference type="PROSITE" id="PS50109"/>
    </source>
</evidence>
<feature type="domain" description="Histidine kinase" evidence="13">
    <location>
        <begin position="238"/>
        <end position="450"/>
    </location>
</feature>
<evidence type="ECO:0000256" key="3">
    <source>
        <dbReference type="ARBA" id="ARBA00012438"/>
    </source>
</evidence>
<dbReference type="SUPFAM" id="SSF55874">
    <property type="entry name" value="ATPase domain of HSP90 chaperone/DNA topoisomerase II/histidine kinase"/>
    <property type="match status" value="1"/>
</dbReference>
<dbReference type="RefSeq" id="WP_066410975.1">
    <property type="nucleotide sequence ID" value="NZ_CP018866.1"/>
</dbReference>
<dbReference type="SUPFAM" id="SSF158472">
    <property type="entry name" value="HAMP domain-like"/>
    <property type="match status" value="1"/>
</dbReference>
<dbReference type="KEGG" id="bcoh:BC6307_11575"/>
<evidence type="ECO:0000259" key="14">
    <source>
        <dbReference type="PROSITE" id="PS50885"/>
    </source>
</evidence>
<keyword evidence="5" id="KW-0597">Phosphoprotein</keyword>
<dbReference type="InterPro" id="IPR050351">
    <property type="entry name" value="BphY/WalK/GraS-like"/>
</dbReference>
<sequence>MSISRRITLYSTGLLFLLLLVVNGSIYLSFNHLTANSELERVSNQAKSIASSIKHDRTVTARASELLSGYVPTNGIIRVIRDTGKEAVIITKDPDLRALPSTFSLSQHSEIIHHNNNPYAVASIPVIWEDGTVVALEYSEKMVAYESTMNTLKVVLVVASIIVLVPAFLAGRSLSTIIIKPIQTLQNTMERIRKEGTFQRLNVSEKPKDELEQMGETFNKMIEILESNYEKQRRFISDASHELRTPLTVIESYSKLLKRWGKHDPNRLEEAINAIHDESIRMKNLTKQLLLLATNEQEKATTLSEKINITAITTETAKKLSVAFDRDVSVTTHTEYFVLGNDLQLKQVLFILIENGLKYSKAPIQINIEKDKDYIKLLFIDKGIGIPAEDLPHIFNRFFRVDKTRSRQTGGSGLGLSIAKSIIDAHNGKIEVASTVNEGTTFTLFLKECKDIREEIK</sequence>
<dbReference type="FunFam" id="1.10.287.130:FF:000001">
    <property type="entry name" value="Two-component sensor histidine kinase"/>
    <property type="match status" value="1"/>
</dbReference>
<dbReference type="InterPro" id="IPR003660">
    <property type="entry name" value="HAMP_dom"/>
</dbReference>
<dbReference type="GO" id="GO:0005524">
    <property type="term" value="F:ATP binding"/>
    <property type="evidence" value="ECO:0007669"/>
    <property type="project" value="UniProtKB-KW"/>
</dbReference>
<feature type="transmembrane region" description="Helical" evidence="12">
    <location>
        <begin position="7"/>
        <end position="30"/>
    </location>
</feature>
<dbReference type="Gene3D" id="3.30.565.10">
    <property type="entry name" value="Histidine kinase-like ATPase, C-terminal domain"/>
    <property type="match status" value="1"/>
</dbReference>
<keyword evidence="7" id="KW-0547">Nucleotide-binding</keyword>
<dbReference type="PRINTS" id="PR00344">
    <property type="entry name" value="BCTRLSENSOR"/>
</dbReference>
<comment type="subcellular location">
    <subcellularLocation>
        <location evidence="2">Cell membrane</location>
        <topology evidence="2">Multi-pass membrane protein</topology>
    </subcellularLocation>
</comment>
<evidence type="ECO:0000256" key="7">
    <source>
        <dbReference type="ARBA" id="ARBA00022741"/>
    </source>
</evidence>
<proteinExistence type="predicted"/>
<dbReference type="SUPFAM" id="SSF47384">
    <property type="entry name" value="Homodimeric domain of signal transducing histidine kinase"/>
    <property type="match status" value="1"/>
</dbReference>
<dbReference type="STRING" id="1314751.GCA_001591425_00190"/>
<keyword evidence="12" id="KW-0812">Transmembrane</keyword>
<dbReference type="InterPro" id="IPR003594">
    <property type="entry name" value="HATPase_dom"/>
</dbReference>
<dbReference type="Proteomes" id="UP000215224">
    <property type="component" value="Chromosome"/>
</dbReference>
<evidence type="ECO:0000256" key="10">
    <source>
        <dbReference type="ARBA" id="ARBA00023012"/>
    </source>
</evidence>
<evidence type="ECO:0000256" key="9">
    <source>
        <dbReference type="ARBA" id="ARBA00022840"/>
    </source>
</evidence>
<evidence type="ECO:0000256" key="8">
    <source>
        <dbReference type="ARBA" id="ARBA00022777"/>
    </source>
</evidence>
<dbReference type="CDD" id="cd00075">
    <property type="entry name" value="HATPase"/>
    <property type="match status" value="1"/>
</dbReference>
<dbReference type="SMART" id="SM00304">
    <property type="entry name" value="HAMP"/>
    <property type="match status" value="1"/>
</dbReference>
<evidence type="ECO:0000256" key="4">
    <source>
        <dbReference type="ARBA" id="ARBA00022475"/>
    </source>
</evidence>
<evidence type="ECO:0000256" key="2">
    <source>
        <dbReference type="ARBA" id="ARBA00004651"/>
    </source>
</evidence>
<keyword evidence="16" id="KW-1185">Reference proteome</keyword>
<evidence type="ECO:0000313" key="15">
    <source>
        <dbReference type="EMBL" id="AST91872.1"/>
    </source>
</evidence>
<keyword evidence="11 12" id="KW-0472">Membrane</keyword>
<evidence type="ECO:0000256" key="1">
    <source>
        <dbReference type="ARBA" id="ARBA00000085"/>
    </source>
</evidence>
<dbReference type="EC" id="2.7.13.3" evidence="3"/>
<dbReference type="Pfam" id="PF00512">
    <property type="entry name" value="HisKA"/>
    <property type="match status" value="1"/>
</dbReference>
<dbReference type="SMART" id="SM00387">
    <property type="entry name" value="HATPase_c"/>
    <property type="match status" value="1"/>
</dbReference>
<dbReference type="InterPro" id="IPR036097">
    <property type="entry name" value="HisK_dim/P_sf"/>
</dbReference>
<dbReference type="FunFam" id="3.30.565.10:FF:000006">
    <property type="entry name" value="Sensor histidine kinase WalK"/>
    <property type="match status" value="1"/>
</dbReference>
<evidence type="ECO:0000256" key="11">
    <source>
        <dbReference type="ARBA" id="ARBA00023136"/>
    </source>
</evidence>
<name>A0A223KQX0_9BACI</name>